<gene>
    <name evidence="6" type="ORF">MES5069_30005</name>
</gene>
<organism evidence="6 7">
    <name type="scientific">Mesorhizobium escarrei</name>
    <dbReference type="NCBI Taxonomy" id="666018"/>
    <lineage>
        <taxon>Bacteria</taxon>
        <taxon>Pseudomonadati</taxon>
        <taxon>Pseudomonadota</taxon>
        <taxon>Alphaproteobacteria</taxon>
        <taxon>Hyphomicrobiales</taxon>
        <taxon>Phyllobacteriaceae</taxon>
        <taxon>Mesorhizobium</taxon>
    </lineage>
</organism>
<keyword evidence="1 4" id="KW-0349">Heme</keyword>
<evidence type="ECO:0000256" key="2">
    <source>
        <dbReference type="ARBA" id="ARBA00022723"/>
    </source>
</evidence>
<evidence type="ECO:0000256" key="1">
    <source>
        <dbReference type="ARBA" id="ARBA00022617"/>
    </source>
</evidence>
<proteinExistence type="predicted"/>
<dbReference type="Proteomes" id="UP001153050">
    <property type="component" value="Unassembled WGS sequence"/>
</dbReference>
<evidence type="ECO:0000313" key="6">
    <source>
        <dbReference type="EMBL" id="CAH2401457.1"/>
    </source>
</evidence>
<dbReference type="PROSITE" id="PS51007">
    <property type="entry name" value="CYTC"/>
    <property type="match status" value="1"/>
</dbReference>
<comment type="caution">
    <text evidence="6">The sequence shown here is derived from an EMBL/GenBank/DDBJ whole genome shotgun (WGS) entry which is preliminary data.</text>
</comment>
<feature type="domain" description="Cytochrome c" evidence="5">
    <location>
        <begin position="511"/>
        <end position="711"/>
    </location>
</feature>
<keyword evidence="2 4" id="KW-0479">Metal-binding</keyword>
<keyword evidence="7" id="KW-1185">Reference proteome</keyword>
<sequence>MRTGRAVAPTDSVGTYQARRCFVLSGFSSRRTLSKAAAIFFSLLPTWAFAGDQTPNWRLNARIVAVGLPDVAGVREVGRFHVGGPIPGNPEFLMATREGRVLDPLRVLVAVGSNFGAPADDPALEVGAILSIDPRAGKSGGTIIVPQDLTGNGGDARVQLYTAQSERFLNRRYNARARTARLAAASGPRYISINNAFGRPWIANAPNGLAGEGSVTVIDPDGAPLANAPSREAGGVFAGRHTDREQAPKAQPSGWLSKLLNYQASGQLTSGGMQTGALGTAFLGPSPDGSGFAVFAAVTADGGVVQIHVQDGVDGLAGPGTVSTGQGTVSKGIGDDPGVIGVAFKWNPDRALYIVDPGRDRLVLLELEDDRRHFTVARTRTISLPQFDRPVDVAAAIPEIANPQFSSHTTLAGGSDLFVANRGDGSLLRLSQDGRLLARATIEIPGLGRLGPDRLRAIATSADAQRIWITIGGEAPGFPGREGALIEIPTFGEHGTATTTQETQGIPADADLVARGKQVFQTDFTPQTGLGPLFNAASCVACHPGPGGASIDENHFARRITHMDPGSGRTLPIDHPNSPVARRHALRDGVAIASAAMPGQANVVSLRMPLALYGIAGIDEIPDSVIEAQAISKGDGIKGRAHHVVDAQGASRVGRYGWKADIATLEDMVANAFANELGITSATVSREAGAQPIEQSSAQIEAVASYLRALRLPDGAKP</sequence>
<evidence type="ECO:0000259" key="5">
    <source>
        <dbReference type="PROSITE" id="PS51007"/>
    </source>
</evidence>
<dbReference type="EMBL" id="CAKXZT010000124">
    <property type="protein sequence ID" value="CAH2401457.1"/>
    <property type="molecule type" value="Genomic_DNA"/>
</dbReference>
<dbReference type="InterPro" id="IPR009056">
    <property type="entry name" value="Cyt_c-like_dom"/>
</dbReference>
<keyword evidence="6" id="KW-0560">Oxidoreductase</keyword>
<keyword evidence="3 4" id="KW-0408">Iron</keyword>
<protein>
    <submittedName>
        <fullName evidence="6">Di-haem oxidoreductase, peroxidase</fullName>
    </submittedName>
</protein>
<dbReference type="GO" id="GO:0004601">
    <property type="term" value="F:peroxidase activity"/>
    <property type="evidence" value="ECO:0007669"/>
    <property type="project" value="UniProtKB-KW"/>
</dbReference>
<evidence type="ECO:0000256" key="3">
    <source>
        <dbReference type="ARBA" id="ARBA00023004"/>
    </source>
</evidence>
<name>A0ABM9DXG9_9HYPH</name>
<dbReference type="SUPFAM" id="SSF46626">
    <property type="entry name" value="Cytochrome c"/>
    <property type="match status" value="1"/>
</dbReference>
<evidence type="ECO:0000256" key="4">
    <source>
        <dbReference type="PROSITE-ProRule" id="PRU00433"/>
    </source>
</evidence>
<accession>A0ABM9DXG9</accession>
<dbReference type="InterPro" id="IPR036909">
    <property type="entry name" value="Cyt_c-like_dom_sf"/>
</dbReference>
<keyword evidence="6" id="KW-0575">Peroxidase</keyword>
<evidence type="ECO:0000313" key="7">
    <source>
        <dbReference type="Proteomes" id="UP001153050"/>
    </source>
</evidence>
<dbReference type="SUPFAM" id="SSF63829">
    <property type="entry name" value="Calcium-dependent phosphotriesterase"/>
    <property type="match status" value="1"/>
</dbReference>
<reference evidence="6 7" key="1">
    <citation type="submission" date="2022-03" db="EMBL/GenBank/DDBJ databases">
        <authorList>
            <person name="Brunel B."/>
        </authorList>
    </citation>
    <scope>NUCLEOTIDE SEQUENCE [LARGE SCALE GENOMIC DNA]</scope>
    <source>
        <strain evidence="6">STM5069sample</strain>
    </source>
</reference>